<feature type="transmembrane region" description="Helical" evidence="1">
    <location>
        <begin position="246"/>
        <end position="264"/>
    </location>
</feature>
<name>A0A0D9QG46_PLAFR</name>
<evidence type="ECO:0000256" key="1">
    <source>
        <dbReference type="SAM" id="Phobius"/>
    </source>
</evidence>
<dbReference type="OrthoDB" id="376702at2759"/>
<keyword evidence="1" id="KW-1133">Transmembrane helix</keyword>
<dbReference type="OMA" id="NKFHINF"/>
<feature type="transmembrane region" description="Helical" evidence="1">
    <location>
        <begin position="198"/>
        <end position="218"/>
    </location>
</feature>
<keyword evidence="3" id="KW-1185">Reference proteome</keyword>
<evidence type="ECO:0000313" key="2">
    <source>
        <dbReference type="EMBL" id="KJP85777.1"/>
    </source>
</evidence>
<dbReference type="GeneID" id="24269907"/>
<organism evidence="2 3">
    <name type="scientific">Plasmodium fragile</name>
    <dbReference type="NCBI Taxonomy" id="5857"/>
    <lineage>
        <taxon>Eukaryota</taxon>
        <taxon>Sar</taxon>
        <taxon>Alveolata</taxon>
        <taxon>Apicomplexa</taxon>
        <taxon>Aconoidasida</taxon>
        <taxon>Haemosporida</taxon>
        <taxon>Plasmodiidae</taxon>
        <taxon>Plasmodium</taxon>
        <taxon>Plasmodium (Plasmodium)</taxon>
    </lineage>
</organism>
<dbReference type="EMBL" id="KQ001712">
    <property type="protein sequence ID" value="KJP85777.1"/>
    <property type="molecule type" value="Genomic_DNA"/>
</dbReference>
<dbReference type="AlphaFoldDB" id="A0A0D9QG46"/>
<evidence type="ECO:0000313" key="3">
    <source>
        <dbReference type="Proteomes" id="UP000054561"/>
    </source>
</evidence>
<dbReference type="VEuPathDB" id="PlasmoDB:AK88_04593"/>
<protein>
    <submittedName>
        <fullName evidence="2">Uncharacterized protein</fullName>
    </submittedName>
</protein>
<dbReference type="Proteomes" id="UP000054561">
    <property type="component" value="Unassembled WGS sequence"/>
</dbReference>
<feature type="transmembrane region" description="Helical" evidence="1">
    <location>
        <begin position="160"/>
        <end position="178"/>
    </location>
</feature>
<feature type="transmembrane region" description="Helical" evidence="1">
    <location>
        <begin position="223"/>
        <end position="240"/>
    </location>
</feature>
<keyword evidence="1" id="KW-0472">Membrane</keyword>
<reference evidence="2 3" key="1">
    <citation type="submission" date="2014-03" db="EMBL/GenBank/DDBJ databases">
        <title>The Genome Sequence of Plasmodium fragile nilgiri.</title>
        <authorList>
            <consortium name="The Broad Institute Genomics Platform"/>
            <consortium name="The Broad Institute Genome Sequencing Center for Infectious Disease"/>
            <person name="Neafsey D."/>
            <person name="Duraisingh M."/>
            <person name="Young S.K."/>
            <person name="Zeng Q."/>
            <person name="Gargeya S."/>
            <person name="Abouelleil A."/>
            <person name="Alvarado L."/>
            <person name="Chapman S.B."/>
            <person name="Gainer-Dewar J."/>
            <person name="Goldberg J."/>
            <person name="Griggs A."/>
            <person name="Gujja S."/>
            <person name="Hansen M."/>
            <person name="Howarth C."/>
            <person name="Imamovic A."/>
            <person name="Larimer J."/>
            <person name="Pearson M."/>
            <person name="Poon T.W."/>
            <person name="Priest M."/>
            <person name="Roberts A."/>
            <person name="Saif S."/>
            <person name="Shea T."/>
            <person name="Sykes S."/>
            <person name="Wortman J."/>
            <person name="Nusbaum C."/>
            <person name="Birren B."/>
        </authorList>
    </citation>
    <scope>NUCLEOTIDE SEQUENCE [LARGE SCALE GENOMIC DNA]</scope>
    <source>
        <strain evidence="3">nilgiri</strain>
    </source>
</reference>
<sequence length="327" mass="38831">MRFGQLKFLTAGGARLSRPYVSFFTRRTYHPYVREGRYINRTVDQLMQINELRATVIPKNFITHDIPNGNQIRYNILREDGQPTHSSNIGIPEEATKRSVPFFLNDKLFYKHIVLKLMNRERKMKTISIDFFYHLNKFHINHINNHFGQSRLIFTKTSKIFFAVVASFSVLLTFFLVASSNYLEYNIILKYHIKFHSLLFSFFSAYYLGLQVGSYYLVNNLHYVYTCLFLLASLISMGMADYDIWVSYYFLSLNYLAFIIINYCNVRLGMFPSCLFQNVNRIFLFSLLSNYLAVNKGKYIEHNIQRLRDEELDARRFKLFKVLPYFL</sequence>
<dbReference type="RefSeq" id="XP_012337626.1">
    <property type="nucleotide sequence ID" value="XM_012482203.1"/>
</dbReference>
<keyword evidence="1" id="KW-0812">Transmembrane</keyword>
<accession>A0A0D9QG46</accession>
<proteinExistence type="predicted"/>
<gene>
    <name evidence="2" type="ORF">AK88_04593</name>
</gene>